<dbReference type="Gene3D" id="3.30.70.330">
    <property type="match status" value="1"/>
</dbReference>
<dbReference type="EMBL" id="MU151119">
    <property type="protein sequence ID" value="KAF9449829.1"/>
    <property type="molecule type" value="Genomic_DNA"/>
</dbReference>
<dbReference type="InterPro" id="IPR000504">
    <property type="entry name" value="RRM_dom"/>
</dbReference>
<name>A0A9P6C5Y8_9AGAR</name>
<comment type="caution">
    <text evidence="4">The sequence shown here is derived from an EMBL/GenBank/DDBJ whole genome shotgun (WGS) entry which is preliminary data.</text>
</comment>
<protein>
    <recommendedName>
        <fullName evidence="3">RRM domain-containing protein</fullName>
    </recommendedName>
</protein>
<dbReference type="GO" id="GO:0005634">
    <property type="term" value="C:nucleus"/>
    <property type="evidence" value="ECO:0007669"/>
    <property type="project" value="TreeGrafter"/>
</dbReference>
<organism evidence="4 5">
    <name type="scientific">Macrolepiota fuliginosa MF-IS2</name>
    <dbReference type="NCBI Taxonomy" id="1400762"/>
    <lineage>
        <taxon>Eukaryota</taxon>
        <taxon>Fungi</taxon>
        <taxon>Dikarya</taxon>
        <taxon>Basidiomycota</taxon>
        <taxon>Agaricomycotina</taxon>
        <taxon>Agaricomycetes</taxon>
        <taxon>Agaricomycetidae</taxon>
        <taxon>Agaricales</taxon>
        <taxon>Agaricineae</taxon>
        <taxon>Agaricaceae</taxon>
        <taxon>Macrolepiota</taxon>
    </lineage>
</organism>
<dbReference type="PANTHER" id="PTHR19965">
    <property type="entry name" value="RNA AND EXPORT FACTOR BINDING PROTEIN"/>
    <property type="match status" value="1"/>
</dbReference>
<dbReference type="PANTHER" id="PTHR19965:SF35">
    <property type="entry name" value="RNA ANNEALING PROTEIN YRA1"/>
    <property type="match status" value="1"/>
</dbReference>
<evidence type="ECO:0000313" key="5">
    <source>
        <dbReference type="Proteomes" id="UP000807342"/>
    </source>
</evidence>
<gene>
    <name evidence="4" type="ORF">P691DRAFT_798832</name>
</gene>
<dbReference type="InterPro" id="IPR035979">
    <property type="entry name" value="RBD_domain_sf"/>
</dbReference>
<keyword evidence="1 2" id="KW-0694">RNA-binding</keyword>
<dbReference type="Pfam" id="PF00076">
    <property type="entry name" value="RRM_1"/>
    <property type="match status" value="1"/>
</dbReference>
<dbReference type="InterPro" id="IPR012677">
    <property type="entry name" value="Nucleotide-bd_a/b_plait_sf"/>
</dbReference>
<sequence length="269" mass="28427">MHNSFNQSHVQRLQAAAASRLNSVHGAKRQLLGSKAVPAPAWKSSIVNGANGTSASTSGAGMGKGKDVESKILLSKLPIDVSSEEVEDLFKKTVGPLKDMFLVYNNQGMSKGMAVVTFARPGDAAVAREKYDGKIVDGRRRIKIEIIYDGIPGPVDQAPPTVTPTLLTRLGGKVPAAPKSASAAASPPSAPVLTLQQRTQIPATKVPIGPSRRVRFKKGPKRLKKQHLVLGGTVEGVRAPVKRNSVSKDDLDKEMEDYRAAAGGIGIAV</sequence>
<accession>A0A9P6C5Y8</accession>
<dbReference type="AlphaFoldDB" id="A0A9P6C5Y8"/>
<feature type="domain" description="RRM" evidence="3">
    <location>
        <begin position="70"/>
        <end position="149"/>
    </location>
</feature>
<dbReference type="Proteomes" id="UP000807342">
    <property type="component" value="Unassembled WGS sequence"/>
</dbReference>
<keyword evidence="5" id="KW-1185">Reference proteome</keyword>
<dbReference type="SMART" id="SM00360">
    <property type="entry name" value="RRM"/>
    <property type="match status" value="1"/>
</dbReference>
<dbReference type="PROSITE" id="PS50102">
    <property type="entry name" value="RRM"/>
    <property type="match status" value="1"/>
</dbReference>
<reference evidence="4" key="1">
    <citation type="submission" date="2020-11" db="EMBL/GenBank/DDBJ databases">
        <authorList>
            <consortium name="DOE Joint Genome Institute"/>
            <person name="Ahrendt S."/>
            <person name="Riley R."/>
            <person name="Andreopoulos W."/>
            <person name="Labutti K."/>
            <person name="Pangilinan J."/>
            <person name="Ruiz-Duenas F.J."/>
            <person name="Barrasa J.M."/>
            <person name="Sanchez-Garcia M."/>
            <person name="Camarero S."/>
            <person name="Miyauchi S."/>
            <person name="Serrano A."/>
            <person name="Linde D."/>
            <person name="Babiker R."/>
            <person name="Drula E."/>
            <person name="Ayuso-Fernandez I."/>
            <person name="Pacheco R."/>
            <person name="Padilla G."/>
            <person name="Ferreira P."/>
            <person name="Barriuso J."/>
            <person name="Kellner H."/>
            <person name="Castanera R."/>
            <person name="Alfaro M."/>
            <person name="Ramirez L."/>
            <person name="Pisabarro A.G."/>
            <person name="Kuo A."/>
            <person name="Tritt A."/>
            <person name="Lipzen A."/>
            <person name="He G."/>
            <person name="Yan M."/>
            <person name="Ng V."/>
            <person name="Cullen D."/>
            <person name="Martin F."/>
            <person name="Rosso M.-N."/>
            <person name="Henrissat B."/>
            <person name="Hibbett D."/>
            <person name="Martinez A.T."/>
            <person name="Grigoriev I.V."/>
        </authorList>
    </citation>
    <scope>NUCLEOTIDE SEQUENCE</scope>
    <source>
        <strain evidence="4">MF-IS2</strain>
    </source>
</reference>
<dbReference type="GO" id="GO:0003729">
    <property type="term" value="F:mRNA binding"/>
    <property type="evidence" value="ECO:0007669"/>
    <property type="project" value="TreeGrafter"/>
</dbReference>
<proteinExistence type="predicted"/>
<evidence type="ECO:0000259" key="3">
    <source>
        <dbReference type="PROSITE" id="PS50102"/>
    </source>
</evidence>
<evidence type="ECO:0000256" key="1">
    <source>
        <dbReference type="ARBA" id="ARBA00022884"/>
    </source>
</evidence>
<evidence type="ECO:0000313" key="4">
    <source>
        <dbReference type="EMBL" id="KAF9449829.1"/>
    </source>
</evidence>
<evidence type="ECO:0000256" key="2">
    <source>
        <dbReference type="PROSITE-ProRule" id="PRU00176"/>
    </source>
</evidence>
<dbReference type="SUPFAM" id="SSF54928">
    <property type="entry name" value="RNA-binding domain, RBD"/>
    <property type="match status" value="1"/>
</dbReference>
<dbReference type="OrthoDB" id="346839at2759"/>
<dbReference type="InterPro" id="IPR051229">
    <property type="entry name" value="ALYREF_mRNA_export"/>
</dbReference>